<reference evidence="1" key="1">
    <citation type="submission" date="2022-08" db="EMBL/GenBank/DDBJ databases">
        <title>Alicyclobacillus fastidiosus DSM 17978, complete genome.</title>
        <authorList>
            <person name="Wang Q."/>
            <person name="Cai R."/>
            <person name="Wang Z."/>
        </authorList>
    </citation>
    <scope>NUCLEOTIDE SEQUENCE</scope>
    <source>
        <strain evidence="1">DSM 17978</strain>
    </source>
</reference>
<gene>
    <name evidence="1" type="ORF">NZD89_10325</name>
</gene>
<organism evidence="1 2">
    <name type="scientific">Alicyclobacillus fastidiosus</name>
    <dbReference type="NCBI Taxonomy" id="392011"/>
    <lineage>
        <taxon>Bacteria</taxon>
        <taxon>Bacillati</taxon>
        <taxon>Bacillota</taxon>
        <taxon>Bacilli</taxon>
        <taxon>Bacillales</taxon>
        <taxon>Alicyclobacillaceae</taxon>
        <taxon>Alicyclobacillus</taxon>
    </lineage>
</organism>
<dbReference type="InterPro" id="IPR003737">
    <property type="entry name" value="GlcNAc_PI_deacetylase-related"/>
</dbReference>
<dbReference type="Proteomes" id="UP001164761">
    <property type="component" value="Chromosome"/>
</dbReference>
<dbReference type="SUPFAM" id="SSF102588">
    <property type="entry name" value="LmbE-like"/>
    <property type="match status" value="1"/>
</dbReference>
<dbReference type="PANTHER" id="PTHR12993">
    <property type="entry name" value="N-ACETYLGLUCOSAMINYL-PHOSPHATIDYLINOSITOL DE-N-ACETYLASE-RELATED"/>
    <property type="match status" value="1"/>
</dbReference>
<dbReference type="RefSeq" id="WP_268007636.1">
    <property type="nucleotide sequence ID" value="NZ_BSUT01000001.1"/>
</dbReference>
<keyword evidence="2" id="KW-1185">Reference proteome</keyword>
<dbReference type="InterPro" id="IPR024078">
    <property type="entry name" value="LmbE-like_dom_sf"/>
</dbReference>
<evidence type="ECO:0000313" key="1">
    <source>
        <dbReference type="EMBL" id="WAH43741.1"/>
    </source>
</evidence>
<name>A0ABY6ZLI8_9BACL</name>
<dbReference type="Pfam" id="PF02585">
    <property type="entry name" value="PIG-L"/>
    <property type="match status" value="1"/>
</dbReference>
<evidence type="ECO:0000313" key="2">
    <source>
        <dbReference type="Proteomes" id="UP001164761"/>
    </source>
</evidence>
<protein>
    <submittedName>
        <fullName evidence="1">PIG-L family deacetylase</fullName>
    </submittedName>
</protein>
<sequence length="249" mass="28042">MTITGKNILLFVAHPDDEAYCSGTIAKLSAANNHITMVIATEGNRGTQNPEVKPEQLAAQRKVEMRKAAEILGIHELVWLGYEDGGLWNAPDYKERAFKVIRTYRPDVVITFDPWKKYDFHSDHQSTGFVVTEAAYLGRCVWYFPEHMGAGLTGHAPAEVYLFQPEEANYTVDVTDFLKTKLDAAVVHASQAADSGMNHLMRVQRFLSDVENGNFSQIGDVKQSLKDFSQLNAESTEYLRKVYESDLFI</sequence>
<accession>A0ABY6ZLI8</accession>
<dbReference type="PANTHER" id="PTHR12993:SF11">
    <property type="entry name" value="N-ACETYLGLUCOSAMINYL-PHOSPHATIDYLINOSITOL DE-N-ACETYLASE"/>
    <property type="match status" value="1"/>
</dbReference>
<dbReference type="EMBL" id="CP104067">
    <property type="protein sequence ID" value="WAH43741.1"/>
    <property type="molecule type" value="Genomic_DNA"/>
</dbReference>
<dbReference type="Gene3D" id="3.40.50.10320">
    <property type="entry name" value="LmbE-like"/>
    <property type="match status" value="1"/>
</dbReference>
<proteinExistence type="predicted"/>